<name>A0A1I5YMF1_9BACT</name>
<evidence type="ECO:0000313" key="3">
    <source>
        <dbReference type="Proteomes" id="UP000199031"/>
    </source>
</evidence>
<organism evidence="2 3">
    <name type="scientific">Parafilimonas terrae</name>
    <dbReference type="NCBI Taxonomy" id="1465490"/>
    <lineage>
        <taxon>Bacteria</taxon>
        <taxon>Pseudomonadati</taxon>
        <taxon>Bacteroidota</taxon>
        <taxon>Chitinophagia</taxon>
        <taxon>Chitinophagales</taxon>
        <taxon>Chitinophagaceae</taxon>
        <taxon>Parafilimonas</taxon>
    </lineage>
</organism>
<sequence length="288" mass="33174">MEVSELLKKVRTLEIKSRRLTNHLFTGEYHTAFRGQGMAFKEVREYQPGDDVRFIDWNVSARMDRTYSKIFEEERELSVFLLIDVSASSLFGTFKQSKKELITEMAAVLAFSAISNNDKAGLIFFSNKVEKYIPAKKGKEHVLYMLREMITFQPRSSQTDITKAIAYLNRVTRHKSIVFILSDFADAGYEQTLKVAAKRHDIIGIQVHDKRDIDLPKMGLLQLQDAETGRSILLNTSDVVMRAEYNRQFNKIQEDARHIFRLAGADLVQLATGDDYVKALQQFFMKRA</sequence>
<dbReference type="EMBL" id="FOXQ01000013">
    <property type="protein sequence ID" value="SFQ45320.1"/>
    <property type="molecule type" value="Genomic_DNA"/>
</dbReference>
<dbReference type="OrthoDB" id="9776116at2"/>
<dbReference type="PANTHER" id="PTHR33608:SF6">
    <property type="entry name" value="BLL2464 PROTEIN"/>
    <property type="match status" value="1"/>
</dbReference>
<dbReference type="PANTHER" id="PTHR33608">
    <property type="entry name" value="BLL2464 PROTEIN"/>
    <property type="match status" value="1"/>
</dbReference>
<protein>
    <recommendedName>
        <fullName evidence="1">DUF58 domain-containing protein</fullName>
    </recommendedName>
</protein>
<dbReference type="Gene3D" id="3.40.50.410">
    <property type="entry name" value="von Willebrand factor, type A domain"/>
    <property type="match status" value="1"/>
</dbReference>
<keyword evidence="3" id="KW-1185">Reference proteome</keyword>
<dbReference type="Proteomes" id="UP000199031">
    <property type="component" value="Unassembled WGS sequence"/>
</dbReference>
<dbReference type="SUPFAM" id="SSF53300">
    <property type="entry name" value="vWA-like"/>
    <property type="match status" value="1"/>
</dbReference>
<evidence type="ECO:0000259" key="1">
    <source>
        <dbReference type="Pfam" id="PF01882"/>
    </source>
</evidence>
<proteinExistence type="predicted"/>
<dbReference type="InterPro" id="IPR036465">
    <property type="entry name" value="vWFA_dom_sf"/>
</dbReference>
<accession>A0A1I5YMF1</accession>
<dbReference type="RefSeq" id="WP_090661722.1">
    <property type="nucleotide sequence ID" value="NZ_FOXQ01000013.1"/>
</dbReference>
<evidence type="ECO:0000313" key="2">
    <source>
        <dbReference type="EMBL" id="SFQ45320.1"/>
    </source>
</evidence>
<dbReference type="InterPro" id="IPR002881">
    <property type="entry name" value="DUF58"/>
</dbReference>
<gene>
    <name evidence="2" type="ORF">SAMN05444277_11328</name>
</gene>
<dbReference type="Pfam" id="PF01882">
    <property type="entry name" value="DUF58"/>
    <property type="match status" value="1"/>
</dbReference>
<dbReference type="AlphaFoldDB" id="A0A1I5YMF1"/>
<dbReference type="STRING" id="1465490.SAMN05444277_11328"/>
<reference evidence="2 3" key="1">
    <citation type="submission" date="2016-10" db="EMBL/GenBank/DDBJ databases">
        <authorList>
            <person name="de Groot N.N."/>
        </authorList>
    </citation>
    <scope>NUCLEOTIDE SEQUENCE [LARGE SCALE GENOMIC DNA]</scope>
    <source>
        <strain evidence="2 3">DSM 28286</strain>
    </source>
</reference>
<feature type="domain" description="DUF58" evidence="1">
    <location>
        <begin position="42"/>
        <end position="251"/>
    </location>
</feature>